<sequence length="13" mass="1324">MSRLTSSTSAAGR</sequence>
<name>A0A0A8YVH2_ARUDO</name>
<reference evidence="1" key="1">
    <citation type="submission" date="2014-09" db="EMBL/GenBank/DDBJ databases">
        <authorList>
            <person name="Magalhaes I.L.F."/>
            <person name="Oliveira U."/>
            <person name="Santos F.R."/>
            <person name="Vidigal T.H.D.A."/>
            <person name="Brescovit A.D."/>
            <person name="Santos A.J."/>
        </authorList>
    </citation>
    <scope>NUCLEOTIDE SEQUENCE</scope>
    <source>
        <tissue evidence="1">Shoot tissue taken approximately 20 cm above the soil surface</tissue>
    </source>
</reference>
<accession>A0A0A8YVH2</accession>
<organism evidence="1">
    <name type="scientific">Arundo donax</name>
    <name type="common">Giant reed</name>
    <name type="synonym">Donax arundinaceus</name>
    <dbReference type="NCBI Taxonomy" id="35708"/>
    <lineage>
        <taxon>Eukaryota</taxon>
        <taxon>Viridiplantae</taxon>
        <taxon>Streptophyta</taxon>
        <taxon>Embryophyta</taxon>
        <taxon>Tracheophyta</taxon>
        <taxon>Spermatophyta</taxon>
        <taxon>Magnoliopsida</taxon>
        <taxon>Liliopsida</taxon>
        <taxon>Poales</taxon>
        <taxon>Poaceae</taxon>
        <taxon>PACMAD clade</taxon>
        <taxon>Arundinoideae</taxon>
        <taxon>Arundineae</taxon>
        <taxon>Arundo</taxon>
    </lineage>
</organism>
<reference evidence="1" key="2">
    <citation type="journal article" date="2015" name="Data Brief">
        <title>Shoot transcriptome of the giant reed, Arundo donax.</title>
        <authorList>
            <person name="Barrero R.A."/>
            <person name="Guerrero F.D."/>
            <person name="Moolhuijzen P."/>
            <person name="Goolsby J.A."/>
            <person name="Tidwell J."/>
            <person name="Bellgard S.E."/>
            <person name="Bellgard M.I."/>
        </authorList>
    </citation>
    <scope>NUCLEOTIDE SEQUENCE</scope>
    <source>
        <tissue evidence="1">Shoot tissue taken approximately 20 cm above the soil surface</tissue>
    </source>
</reference>
<evidence type="ECO:0000313" key="1">
    <source>
        <dbReference type="EMBL" id="JAD28510.1"/>
    </source>
</evidence>
<dbReference type="EMBL" id="GBRH01269385">
    <property type="protein sequence ID" value="JAD28510.1"/>
    <property type="molecule type" value="Transcribed_RNA"/>
</dbReference>
<proteinExistence type="predicted"/>
<protein>
    <submittedName>
        <fullName evidence="1">DREB45</fullName>
    </submittedName>
</protein>